<evidence type="ECO:0000256" key="2">
    <source>
        <dbReference type="ARBA" id="ARBA00022679"/>
    </source>
</evidence>
<evidence type="ECO:0000256" key="3">
    <source>
        <dbReference type="ARBA" id="ARBA00022777"/>
    </source>
</evidence>
<reference evidence="6 7" key="1">
    <citation type="submission" date="2018-06" db="EMBL/GenBank/DDBJ databases">
        <authorList>
            <consortium name="Pathogen Informatics"/>
            <person name="Doyle S."/>
        </authorList>
    </citation>
    <scope>NUCLEOTIDE SEQUENCE [LARGE SCALE GENOMIC DNA]</scope>
    <source>
        <strain evidence="6 7">NCTC11343</strain>
    </source>
</reference>
<keyword evidence="2 4" id="KW-0808">Transferase</keyword>
<dbReference type="EC" id="2.7.4.-" evidence="4"/>
<dbReference type="GO" id="GO:0008976">
    <property type="term" value="F:polyphosphate kinase activity"/>
    <property type="evidence" value="ECO:0007669"/>
    <property type="project" value="UniProtKB-UniRule"/>
</dbReference>
<protein>
    <recommendedName>
        <fullName evidence="4">ADP/GDP-polyphosphate phosphotransferase</fullName>
        <ecNumber evidence="4">2.7.4.-</ecNumber>
    </recommendedName>
    <alternativeName>
        <fullName evidence="4">Polyphosphate kinase PPK2</fullName>
    </alternativeName>
</protein>
<evidence type="ECO:0000313" key="6">
    <source>
        <dbReference type="EMBL" id="SPZ94804.1"/>
    </source>
</evidence>
<dbReference type="InterPro" id="IPR022488">
    <property type="entry name" value="PPK2-related"/>
</dbReference>
<comment type="subunit">
    <text evidence="4">Homotetramer.</text>
</comment>
<dbReference type="SUPFAM" id="SSF52540">
    <property type="entry name" value="P-loop containing nucleoside triphosphate hydrolases"/>
    <property type="match status" value="1"/>
</dbReference>
<dbReference type="Pfam" id="PF03976">
    <property type="entry name" value="PPK2"/>
    <property type="match status" value="1"/>
</dbReference>
<dbReference type="EMBL" id="UAUU01000011">
    <property type="protein sequence ID" value="SPZ94804.1"/>
    <property type="molecule type" value="Genomic_DNA"/>
</dbReference>
<dbReference type="PANTHER" id="PTHR34383">
    <property type="entry name" value="POLYPHOSPHATE:AMP PHOSPHOTRANSFERASE-RELATED"/>
    <property type="match status" value="1"/>
</dbReference>
<accession>A0A2X2JLZ6</accession>
<dbReference type="GeneID" id="97180344"/>
<dbReference type="AlphaFoldDB" id="A0A2X2JLZ6"/>
<dbReference type="RefSeq" id="WP_112376375.1">
    <property type="nucleotide sequence ID" value="NZ_CP069793.1"/>
</dbReference>
<dbReference type="InterPro" id="IPR016898">
    <property type="entry name" value="Polyphosphate_phosphotransfera"/>
</dbReference>
<name>A0A2X2JLZ6_SPHMU</name>
<gene>
    <name evidence="6" type="ORF">NCTC11343_05579</name>
</gene>
<dbReference type="NCBIfam" id="TIGR03707">
    <property type="entry name" value="PPK2_P_aer"/>
    <property type="match status" value="1"/>
</dbReference>
<organism evidence="6 7">
    <name type="scientific">Sphingobacterium multivorum</name>
    <dbReference type="NCBI Taxonomy" id="28454"/>
    <lineage>
        <taxon>Bacteria</taxon>
        <taxon>Pseudomonadati</taxon>
        <taxon>Bacteroidota</taxon>
        <taxon>Sphingobacteriia</taxon>
        <taxon>Sphingobacteriales</taxon>
        <taxon>Sphingobacteriaceae</taxon>
        <taxon>Sphingobacterium</taxon>
    </lineage>
</organism>
<proteinExistence type="inferred from homology"/>
<dbReference type="Gene3D" id="3.40.50.300">
    <property type="entry name" value="P-loop containing nucleotide triphosphate hydrolases"/>
    <property type="match status" value="1"/>
</dbReference>
<dbReference type="InterPro" id="IPR022486">
    <property type="entry name" value="PPK2_PA0141"/>
</dbReference>
<comment type="function">
    <text evidence="4">Uses inorganic polyphosphate (polyP) as a donor to convert GDP to GTP or ADP to ATP.</text>
</comment>
<evidence type="ECO:0000313" key="7">
    <source>
        <dbReference type="Proteomes" id="UP000251241"/>
    </source>
</evidence>
<keyword evidence="3 4" id="KW-0418">Kinase</keyword>
<feature type="domain" description="Polyphosphate kinase-2-related" evidence="5">
    <location>
        <begin position="37"/>
        <end position="254"/>
    </location>
</feature>
<sequence length="269" mass="31690">MAEYDLNELQKIYENKDVLNYLEQHGILEIKKFNDVYDYEKELYELQVKLLKLQYEIIEKGKRVLIIFEGRDAAGKGGTIGRVTQYLNPKKVRVVALPKPTEEEAGQWYFQRYIKQLPNAGEIVIFDRSWYNRAVVEPVFGFCTKEQHELFMNQVPEFEKQLIDDGIILIKLFLNISKEEQAERLKERKEDILKQWKIGVLDEQAQEKWDVYTGYIEDLFKKTSTKKSPWLEITKDNKKKARLASFKLIINALVGSEQGKIDSFVTKHD</sequence>
<evidence type="ECO:0000259" key="5">
    <source>
        <dbReference type="Pfam" id="PF03976"/>
    </source>
</evidence>
<comment type="similarity">
    <text evidence="1 4">Belongs to the polyphosphate kinase 2 (PPK2) family. Class I subfamily.</text>
</comment>
<dbReference type="PANTHER" id="PTHR34383:SF1">
    <property type="entry name" value="ADP-POLYPHOSPHATE PHOSPHOTRANSFERASE"/>
    <property type="match status" value="1"/>
</dbReference>
<dbReference type="PIRSF" id="PIRSF028756">
    <property type="entry name" value="PPK2_prd"/>
    <property type="match status" value="1"/>
</dbReference>
<dbReference type="InterPro" id="IPR027417">
    <property type="entry name" value="P-loop_NTPase"/>
</dbReference>
<dbReference type="Proteomes" id="UP000251241">
    <property type="component" value="Unassembled WGS sequence"/>
</dbReference>
<evidence type="ECO:0000256" key="4">
    <source>
        <dbReference type="RuleBase" id="RU369062"/>
    </source>
</evidence>
<evidence type="ECO:0000256" key="1">
    <source>
        <dbReference type="ARBA" id="ARBA00009924"/>
    </source>
</evidence>
<dbReference type="GO" id="GO:0006793">
    <property type="term" value="P:phosphorus metabolic process"/>
    <property type="evidence" value="ECO:0007669"/>
    <property type="project" value="InterPro"/>
</dbReference>